<organism evidence="1 2">
    <name type="scientific">Panagrolaimus sp. PS1159</name>
    <dbReference type="NCBI Taxonomy" id="55785"/>
    <lineage>
        <taxon>Eukaryota</taxon>
        <taxon>Metazoa</taxon>
        <taxon>Ecdysozoa</taxon>
        <taxon>Nematoda</taxon>
        <taxon>Chromadorea</taxon>
        <taxon>Rhabditida</taxon>
        <taxon>Tylenchina</taxon>
        <taxon>Panagrolaimomorpha</taxon>
        <taxon>Panagrolaimoidea</taxon>
        <taxon>Panagrolaimidae</taxon>
        <taxon>Panagrolaimus</taxon>
    </lineage>
</organism>
<proteinExistence type="predicted"/>
<evidence type="ECO:0000313" key="2">
    <source>
        <dbReference type="WBParaSite" id="PS1159_v2.g6484.t1"/>
    </source>
</evidence>
<protein>
    <submittedName>
        <fullName evidence="2">Uncharacterized protein</fullName>
    </submittedName>
</protein>
<name>A0AC35GL39_9BILA</name>
<evidence type="ECO:0000313" key="1">
    <source>
        <dbReference type="Proteomes" id="UP000887580"/>
    </source>
</evidence>
<reference evidence="2" key="1">
    <citation type="submission" date="2022-11" db="UniProtKB">
        <authorList>
            <consortium name="WormBaseParasite"/>
        </authorList>
    </citation>
    <scope>IDENTIFICATION</scope>
</reference>
<sequence>MAPAPYLFNLYPAFIQRDSDLLNGQNENFAEQFQNTHLDRLIYRYFDCALPTDADTVNGLLQQLRVIVNRWNPTERRLEFLRLLDNL</sequence>
<dbReference type="Proteomes" id="UP000887580">
    <property type="component" value="Unplaced"/>
</dbReference>
<accession>A0AC35GL39</accession>
<dbReference type="WBParaSite" id="PS1159_v2.g6484.t1">
    <property type="protein sequence ID" value="PS1159_v2.g6484.t1"/>
    <property type="gene ID" value="PS1159_v2.g6484"/>
</dbReference>